<dbReference type="Proteomes" id="UP000182658">
    <property type="component" value="Unassembled WGS sequence"/>
</dbReference>
<protein>
    <recommendedName>
        <fullName evidence="3">Actin-like ATPase domain-containing protein</fullName>
    </recommendedName>
</protein>
<sequence length="490" mass="54110">MPLQLQEPQHEIAVGVDIGAMYTKVSYILPSSEDTQSFFFRVPISLRGSSVVPTALLYNNQGIPLGWGYDAIPGAQQLRFFKYSLLPEDHWHPEAKQWYALAQSVQVRTQLQKTAVDVMVDYINQLWSVCGPYIRSSHLPRHGQQSLALIVGFPPGWPEDAFQQALRNSVLVNSRCERVLITEADAAMEFVLSKVADGTMRSMRNIDLKIGENIIVADCGSVTVDTVCGTITSTNGDLGYHRITDATSELCGAEIITDSFIKMLRLRAGELLTDPAVLAPYAEVCSIFHPAVKKITSLVQDHAQVARDQTGRSPKYVFFTGGLSRNQYLCSKLHASIKDISVVFLPSTLQSQAVANGAAIRAMKNSRALPVAAEGDFGIEVDGNVVLLVNKGECMRAGMRKRLLLPWKVIQPSYTGGDGVVQLRISRIEHVAQVLRIVKWRPRQPVTSDDIVHIEMFWGANSVEVVEWAFWHNGLQQSGAPNVSEERPGA</sequence>
<proteinExistence type="predicted"/>
<gene>
    <name evidence="1" type="ORF">CONLIGDRAFT_719475</name>
</gene>
<dbReference type="PANTHER" id="PTHR14187:SF5">
    <property type="entry name" value="HEAT SHOCK 70 KDA PROTEIN 12A"/>
    <property type="match status" value="1"/>
</dbReference>
<organism evidence="1 2">
    <name type="scientific">Coniochaeta ligniaria NRRL 30616</name>
    <dbReference type="NCBI Taxonomy" id="1408157"/>
    <lineage>
        <taxon>Eukaryota</taxon>
        <taxon>Fungi</taxon>
        <taxon>Dikarya</taxon>
        <taxon>Ascomycota</taxon>
        <taxon>Pezizomycotina</taxon>
        <taxon>Sordariomycetes</taxon>
        <taxon>Sordariomycetidae</taxon>
        <taxon>Coniochaetales</taxon>
        <taxon>Coniochaetaceae</taxon>
        <taxon>Coniochaeta</taxon>
    </lineage>
</organism>
<dbReference type="EMBL" id="KV875109">
    <property type="protein sequence ID" value="OIW22916.1"/>
    <property type="molecule type" value="Genomic_DNA"/>
</dbReference>
<reference evidence="1 2" key="1">
    <citation type="submission" date="2016-10" db="EMBL/GenBank/DDBJ databases">
        <title>Draft genome sequence of Coniochaeta ligniaria NRRL30616, a lignocellulolytic fungus for bioabatement of inhibitors in plant biomass hydrolysates.</title>
        <authorList>
            <consortium name="DOE Joint Genome Institute"/>
            <person name="Jimenez D.J."/>
            <person name="Hector R.E."/>
            <person name="Riley R."/>
            <person name="Sun H."/>
            <person name="Grigoriev I.V."/>
            <person name="Van Elsas J.D."/>
            <person name="Nichols N.N."/>
        </authorList>
    </citation>
    <scope>NUCLEOTIDE SEQUENCE [LARGE SCALE GENOMIC DNA]</scope>
    <source>
        <strain evidence="1 2">NRRL 30616</strain>
    </source>
</reference>
<dbReference type="CDD" id="cd10170">
    <property type="entry name" value="ASKHA_NBD_HSP70"/>
    <property type="match status" value="1"/>
</dbReference>
<dbReference type="OrthoDB" id="2963168at2759"/>
<dbReference type="InterPro" id="IPR043129">
    <property type="entry name" value="ATPase_NBD"/>
</dbReference>
<keyword evidence="2" id="KW-1185">Reference proteome</keyword>
<dbReference type="InParanoid" id="A0A1J7J178"/>
<dbReference type="SUPFAM" id="SSF53067">
    <property type="entry name" value="Actin-like ATPase domain"/>
    <property type="match status" value="1"/>
</dbReference>
<evidence type="ECO:0000313" key="2">
    <source>
        <dbReference type="Proteomes" id="UP000182658"/>
    </source>
</evidence>
<evidence type="ECO:0000313" key="1">
    <source>
        <dbReference type="EMBL" id="OIW22916.1"/>
    </source>
</evidence>
<accession>A0A1J7J178</accession>
<evidence type="ECO:0008006" key="3">
    <source>
        <dbReference type="Google" id="ProtNLM"/>
    </source>
</evidence>
<dbReference type="PANTHER" id="PTHR14187">
    <property type="entry name" value="ALPHA KINASE/ELONGATION FACTOR 2 KINASE"/>
    <property type="match status" value="1"/>
</dbReference>
<dbReference type="AlphaFoldDB" id="A0A1J7J178"/>
<name>A0A1J7J178_9PEZI</name>